<dbReference type="SUPFAM" id="SSF88659">
    <property type="entry name" value="Sigma3 and sigma4 domains of RNA polymerase sigma factors"/>
    <property type="match status" value="1"/>
</dbReference>
<dbReference type="Gene3D" id="1.10.10.10">
    <property type="entry name" value="Winged helix-like DNA-binding domain superfamily/Winged helix DNA-binding domain"/>
    <property type="match status" value="1"/>
</dbReference>
<dbReference type="InterPro" id="IPR039425">
    <property type="entry name" value="RNA_pol_sigma-70-like"/>
</dbReference>
<dbReference type="SUPFAM" id="SSF88946">
    <property type="entry name" value="Sigma2 domain of RNA polymerase sigma factors"/>
    <property type="match status" value="1"/>
</dbReference>
<dbReference type="PANTHER" id="PTHR43133">
    <property type="entry name" value="RNA POLYMERASE ECF-TYPE SIGMA FACTO"/>
    <property type="match status" value="1"/>
</dbReference>
<keyword evidence="9" id="KW-1185">Reference proteome</keyword>
<comment type="caution">
    <text evidence="8">The sequence shown here is derived from an EMBL/GenBank/DDBJ whole genome shotgun (WGS) entry which is preliminary data.</text>
</comment>
<evidence type="ECO:0000256" key="2">
    <source>
        <dbReference type="ARBA" id="ARBA00023015"/>
    </source>
</evidence>
<keyword evidence="3" id="KW-0731">Sigma factor</keyword>
<gene>
    <name evidence="8" type="ORF">ACH4F9_00070</name>
</gene>
<dbReference type="InterPro" id="IPR013325">
    <property type="entry name" value="RNA_pol_sigma_r2"/>
</dbReference>
<evidence type="ECO:0000259" key="7">
    <source>
        <dbReference type="Pfam" id="PF08281"/>
    </source>
</evidence>
<reference evidence="8 9" key="1">
    <citation type="submission" date="2024-10" db="EMBL/GenBank/DDBJ databases">
        <title>The Natural Products Discovery Center: Release of the First 8490 Sequenced Strains for Exploring Actinobacteria Biosynthetic Diversity.</title>
        <authorList>
            <person name="Kalkreuter E."/>
            <person name="Kautsar S.A."/>
            <person name="Yang D."/>
            <person name="Bader C.D."/>
            <person name="Teijaro C.N."/>
            <person name="Fluegel L."/>
            <person name="Davis C.M."/>
            <person name="Simpson J.R."/>
            <person name="Lauterbach L."/>
            <person name="Steele A.D."/>
            <person name="Gui C."/>
            <person name="Meng S."/>
            <person name="Li G."/>
            <person name="Viehrig K."/>
            <person name="Ye F."/>
            <person name="Su P."/>
            <person name="Kiefer A.F."/>
            <person name="Nichols A."/>
            <person name="Cepeda A.J."/>
            <person name="Yan W."/>
            <person name="Fan B."/>
            <person name="Jiang Y."/>
            <person name="Adhikari A."/>
            <person name="Zheng C.-J."/>
            <person name="Schuster L."/>
            <person name="Cowan T.M."/>
            <person name="Smanski M.J."/>
            <person name="Chevrette M.G."/>
            <person name="De Carvalho L.P.S."/>
            <person name="Shen B."/>
        </authorList>
    </citation>
    <scope>NUCLEOTIDE SEQUENCE [LARGE SCALE GENOMIC DNA]</scope>
    <source>
        <strain evidence="8 9">NPDC017990</strain>
    </source>
</reference>
<comment type="similarity">
    <text evidence="1">Belongs to the sigma-70 factor family. ECF subfamily.</text>
</comment>
<dbReference type="InterPro" id="IPR014284">
    <property type="entry name" value="RNA_pol_sigma-70_dom"/>
</dbReference>
<keyword evidence="5" id="KW-0804">Transcription</keyword>
<evidence type="ECO:0000256" key="5">
    <source>
        <dbReference type="ARBA" id="ARBA00023163"/>
    </source>
</evidence>
<dbReference type="InterPro" id="IPR036388">
    <property type="entry name" value="WH-like_DNA-bd_sf"/>
</dbReference>
<dbReference type="EMBL" id="JBIRGQ010000001">
    <property type="protein sequence ID" value="MFH8543387.1"/>
    <property type="molecule type" value="Genomic_DNA"/>
</dbReference>
<dbReference type="NCBIfam" id="TIGR02937">
    <property type="entry name" value="sigma70-ECF"/>
    <property type="match status" value="1"/>
</dbReference>
<evidence type="ECO:0000313" key="8">
    <source>
        <dbReference type="EMBL" id="MFH8543387.1"/>
    </source>
</evidence>
<sequence length="203" mass="23089">MNTDSGADETGGAIGVPRNVPIDQWDPAAQMAYWAFHQQHRQDYMRYAYLQLSSDADAEEAVDLTFDRIMDRWPDMLEMGNLDGYAWTVLKRRIIDMHRKRRRRPEPMDTAAFEAALAAGAAEDPFDTLTDTIALYGAVARLSERQRDAILLYYGMGYTGVKAAELMGTEEATVRSQLSQGRRRLARLLNLHHPDITYRKSTT</sequence>
<keyword evidence="4" id="KW-0238">DNA-binding</keyword>
<accession>A0ABW7QEJ5</accession>
<evidence type="ECO:0000256" key="1">
    <source>
        <dbReference type="ARBA" id="ARBA00010641"/>
    </source>
</evidence>
<dbReference type="Gene3D" id="1.10.1740.10">
    <property type="match status" value="1"/>
</dbReference>
<dbReference type="Pfam" id="PF04542">
    <property type="entry name" value="Sigma70_r2"/>
    <property type="match status" value="1"/>
</dbReference>
<feature type="domain" description="RNA polymerase sigma-70 region 2" evidence="6">
    <location>
        <begin position="38"/>
        <end position="104"/>
    </location>
</feature>
<evidence type="ECO:0000259" key="6">
    <source>
        <dbReference type="Pfam" id="PF04542"/>
    </source>
</evidence>
<evidence type="ECO:0000256" key="3">
    <source>
        <dbReference type="ARBA" id="ARBA00023082"/>
    </source>
</evidence>
<protein>
    <submittedName>
        <fullName evidence="8">RNA polymerase sigma factor</fullName>
    </submittedName>
</protein>
<feature type="domain" description="RNA polymerase sigma factor 70 region 4 type 2" evidence="7">
    <location>
        <begin position="134"/>
        <end position="185"/>
    </location>
</feature>
<organism evidence="8 9">
    <name type="scientific">Streptomyces longisporoflavus</name>
    <dbReference type="NCBI Taxonomy" id="28044"/>
    <lineage>
        <taxon>Bacteria</taxon>
        <taxon>Bacillati</taxon>
        <taxon>Actinomycetota</taxon>
        <taxon>Actinomycetes</taxon>
        <taxon>Kitasatosporales</taxon>
        <taxon>Streptomycetaceae</taxon>
        <taxon>Streptomyces</taxon>
    </lineage>
</organism>
<evidence type="ECO:0000313" key="9">
    <source>
        <dbReference type="Proteomes" id="UP001610818"/>
    </source>
</evidence>
<evidence type="ECO:0000256" key="4">
    <source>
        <dbReference type="ARBA" id="ARBA00023125"/>
    </source>
</evidence>
<dbReference type="InterPro" id="IPR013249">
    <property type="entry name" value="RNA_pol_sigma70_r4_t2"/>
</dbReference>
<proteinExistence type="inferred from homology"/>
<name>A0ABW7QEJ5_9ACTN</name>
<dbReference type="InterPro" id="IPR013324">
    <property type="entry name" value="RNA_pol_sigma_r3/r4-like"/>
</dbReference>
<keyword evidence="2" id="KW-0805">Transcription regulation</keyword>
<dbReference type="RefSeq" id="WP_397706661.1">
    <property type="nucleotide sequence ID" value="NZ_JBIRGN010000001.1"/>
</dbReference>
<dbReference type="InterPro" id="IPR007627">
    <property type="entry name" value="RNA_pol_sigma70_r2"/>
</dbReference>
<dbReference type="Proteomes" id="UP001610818">
    <property type="component" value="Unassembled WGS sequence"/>
</dbReference>
<dbReference type="Pfam" id="PF08281">
    <property type="entry name" value="Sigma70_r4_2"/>
    <property type="match status" value="1"/>
</dbReference>
<dbReference type="PANTHER" id="PTHR43133:SF8">
    <property type="entry name" value="RNA POLYMERASE SIGMA FACTOR HI_1459-RELATED"/>
    <property type="match status" value="1"/>
</dbReference>